<evidence type="ECO:0000259" key="1">
    <source>
        <dbReference type="PROSITE" id="PS51674"/>
    </source>
</evidence>
<accession>A0ABW1IX06</accession>
<keyword evidence="3" id="KW-1185">Reference proteome</keyword>
<evidence type="ECO:0000313" key="2">
    <source>
        <dbReference type="EMBL" id="MFC5992912.1"/>
    </source>
</evidence>
<gene>
    <name evidence="2" type="ORF">ACFQE5_01655</name>
</gene>
<name>A0ABW1IX06_9PSEU</name>
<proteinExistence type="predicted"/>
<feature type="domain" description="4Fe-4S Wbl-type" evidence="1">
    <location>
        <begin position="19"/>
        <end position="79"/>
    </location>
</feature>
<reference evidence="3" key="1">
    <citation type="journal article" date="2019" name="Int. J. Syst. Evol. Microbiol.">
        <title>The Global Catalogue of Microorganisms (GCM) 10K type strain sequencing project: providing services to taxonomists for standard genome sequencing and annotation.</title>
        <authorList>
            <consortium name="The Broad Institute Genomics Platform"/>
            <consortium name="The Broad Institute Genome Sequencing Center for Infectious Disease"/>
            <person name="Wu L."/>
            <person name="Ma J."/>
        </authorList>
    </citation>
    <scope>NUCLEOTIDE SEQUENCE [LARGE SCALE GENOMIC DNA]</scope>
    <source>
        <strain evidence="3">CCM 8391</strain>
    </source>
</reference>
<comment type="caution">
    <text evidence="2">The sequence shown here is derived from an EMBL/GenBank/DDBJ whole genome shotgun (WGS) entry which is preliminary data.</text>
</comment>
<dbReference type="PROSITE" id="PS51674">
    <property type="entry name" value="4FE4S_WBL"/>
    <property type="match status" value="1"/>
</dbReference>
<dbReference type="Proteomes" id="UP001596302">
    <property type="component" value="Unassembled WGS sequence"/>
</dbReference>
<dbReference type="EMBL" id="JBHSQW010000002">
    <property type="protein sequence ID" value="MFC5992912.1"/>
    <property type="molecule type" value="Genomic_DNA"/>
</dbReference>
<organism evidence="2 3">
    <name type="scientific">Pseudonocardia hispaniensis</name>
    <dbReference type="NCBI Taxonomy" id="904933"/>
    <lineage>
        <taxon>Bacteria</taxon>
        <taxon>Bacillati</taxon>
        <taxon>Actinomycetota</taxon>
        <taxon>Actinomycetes</taxon>
        <taxon>Pseudonocardiales</taxon>
        <taxon>Pseudonocardiaceae</taxon>
        <taxon>Pseudonocardia</taxon>
    </lineage>
</organism>
<protein>
    <submittedName>
        <fullName evidence="2">WhiB family transcriptional regulator</fullName>
    </submittedName>
</protein>
<dbReference type="InterPro" id="IPR034768">
    <property type="entry name" value="4FE4S_WBL"/>
</dbReference>
<dbReference type="RefSeq" id="WP_379581950.1">
    <property type="nucleotide sequence ID" value="NZ_JBHSQW010000002.1"/>
</dbReference>
<evidence type="ECO:0000313" key="3">
    <source>
        <dbReference type="Proteomes" id="UP001596302"/>
    </source>
</evidence>
<sequence length="81" mass="8598">MTRRVTLVPTEDDWRARAACASAAANPRWFGPPETGGDLARAAVFCARCPVRVECLAAAEADPYSTGIYGGQLVSAKRGWG</sequence>
<dbReference type="Pfam" id="PF02467">
    <property type="entry name" value="Whib"/>
    <property type="match status" value="1"/>
</dbReference>